<evidence type="ECO:0000313" key="2">
    <source>
        <dbReference type="EMBL" id="CAD6951300.1"/>
    </source>
</evidence>
<name>A0A177VCG1_9BASI</name>
<reference evidence="3" key="2">
    <citation type="journal article" date="2019" name="IMA Fungus">
        <title>Genome sequencing and comparison of five Tilletia species to identify candidate genes for the detection of regulated species infecting wheat.</title>
        <authorList>
            <person name="Nguyen H.D.T."/>
            <person name="Sultana T."/>
            <person name="Kesanakurti P."/>
            <person name="Hambleton S."/>
        </authorList>
    </citation>
    <scope>NUCLEOTIDE SEQUENCE</scope>
    <source>
        <strain evidence="3">DAOMC 238032</strain>
    </source>
</reference>
<gene>
    <name evidence="3" type="ORF">A4X03_0g8452</name>
    <name evidence="2" type="ORF">JKIAZH3_G3539</name>
</gene>
<organism evidence="3 4">
    <name type="scientific">Tilletia caries</name>
    <name type="common">wheat bunt fungus</name>
    <dbReference type="NCBI Taxonomy" id="13290"/>
    <lineage>
        <taxon>Eukaryota</taxon>
        <taxon>Fungi</taxon>
        <taxon>Dikarya</taxon>
        <taxon>Basidiomycota</taxon>
        <taxon>Ustilaginomycotina</taxon>
        <taxon>Exobasidiomycetes</taxon>
        <taxon>Tilletiales</taxon>
        <taxon>Tilletiaceae</taxon>
        <taxon>Tilletia</taxon>
    </lineage>
</organism>
<dbReference type="Proteomes" id="UP000077671">
    <property type="component" value="Unassembled WGS sequence"/>
</dbReference>
<comment type="caution">
    <text evidence="3">The sequence shown here is derived from an EMBL/GenBank/DDBJ whole genome shotgun (WGS) entry which is preliminary data.</text>
</comment>
<proteinExistence type="predicted"/>
<evidence type="ECO:0000313" key="4">
    <source>
        <dbReference type="Proteomes" id="UP000077671"/>
    </source>
</evidence>
<accession>A0A177VCG1</accession>
<reference evidence="2" key="3">
    <citation type="submission" date="2020-10" db="EMBL/GenBank/DDBJ databases">
        <authorList>
            <person name="Sedaghatjoo S."/>
        </authorList>
    </citation>
    <scope>NUCLEOTIDE SEQUENCE</scope>
    <source>
        <strain evidence="2">AZH3</strain>
    </source>
</reference>
<keyword evidence="5" id="KW-1185">Reference proteome</keyword>
<dbReference type="Proteomes" id="UP000836402">
    <property type="component" value="Unassembled WGS sequence"/>
</dbReference>
<dbReference type="AlphaFoldDB" id="A0A177VCG1"/>
<evidence type="ECO:0000256" key="1">
    <source>
        <dbReference type="SAM" id="MobiDB-lite"/>
    </source>
</evidence>
<evidence type="ECO:0000313" key="5">
    <source>
        <dbReference type="Proteomes" id="UP000836402"/>
    </source>
</evidence>
<dbReference type="EMBL" id="CAJHJG010005606">
    <property type="protein sequence ID" value="CAD6951300.1"/>
    <property type="molecule type" value="Genomic_DNA"/>
</dbReference>
<dbReference type="EMBL" id="LWDD02002566">
    <property type="protein sequence ID" value="KAE8240660.1"/>
    <property type="molecule type" value="Genomic_DNA"/>
</dbReference>
<evidence type="ECO:0000313" key="3">
    <source>
        <dbReference type="EMBL" id="KAE8240660.1"/>
    </source>
</evidence>
<reference evidence="3" key="1">
    <citation type="submission" date="2016-04" db="EMBL/GenBank/DDBJ databases">
        <authorList>
            <person name="Nguyen H.D."/>
            <person name="Kesanakurti P."/>
            <person name="Cullis J."/>
            <person name="Levesque C.A."/>
            <person name="Hambleton S."/>
        </authorList>
    </citation>
    <scope>NUCLEOTIDE SEQUENCE</scope>
    <source>
        <strain evidence="3">DAOMC 238032</strain>
    </source>
</reference>
<feature type="region of interest" description="Disordered" evidence="1">
    <location>
        <begin position="176"/>
        <end position="211"/>
    </location>
</feature>
<sequence length="211" mass="22980">MLYYPVIFIDMEFHYDRTVDRELRVVCLPDMLHPDENKPKPTAPLSTMARATSWLGGGHHATGPGAGETEHIHHRRARLPDPDAFLSCYTLYECVQSLGISSWKDLSISWTVPPGLGQTVSAVEGREVLLKNDDDVNGFIRTFWPVGFHECAHTPILKAVFRPQNKAADVDVAATGGEASGGEADAHELPTVTGVSPEGGVESLESTFDAL</sequence>
<protein>
    <submittedName>
        <fullName evidence="3">Uncharacterized protein</fullName>
    </submittedName>
</protein>